<dbReference type="Proteomes" id="UP000475117">
    <property type="component" value="Chromosome"/>
</dbReference>
<dbReference type="KEGG" id="soa:G3M56_011025"/>
<sequence length="143" mass="15992">MKMKSNVIALLCAILPLAEVCAESPAPELKAGRSKVIVSEISPDPKTPKDVLVTYYLAKESGDIATAAKYLSKNMPDRKRKECLERSTDDSDPLDEESISFRLKFDEGYTNEWIASLGANLESGAYQGVSYRLVWEDDQWKLK</sequence>
<proteinExistence type="predicted"/>
<dbReference type="RefSeq" id="WP_164365618.1">
    <property type="nucleotide sequence ID" value="NZ_CP066776.1"/>
</dbReference>
<name>A0A6B3LBB2_9BACT</name>
<evidence type="ECO:0000313" key="1">
    <source>
        <dbReference type="EMBL" id="QQL44413.1"/>
    </source>
</evidence>
<evidence type="ECO:0000313" key="2">
    <source>
        <dbReference type="Proteomes" id="UP000475117"/>
    </source>
</evidence>
<dbReference type="AlphaFoldDB" id="A0A6B3LBB2"/>
<gene>
    <name evidence="1" type="ORF">G3M56_011025</name>
</gene>
<dbReference type="EMBL" id="CP066776">
    <property type="protein sequence ID" value="QQL44413.1"/>
    <property type="molecule type" value="Genomic_DNA"/>
</dbReference>
<keyword evidence="2" id="KW-1185">Reference proteome</keyword>
<accession>A0A6B3LBB2</accession>
<protein>
    <submittedName>
        <fullName evidence="1">Uncharacterized protein</fullName>
    </submittedName>
</protein>
<reference evidence="1 2" key="1">
    <citation type="submission" date="2020-12" db="EMBL/GenBank/DDBJ databases">
        <title>Sulforoseuscoccus oceanibium gen. nov., sp. nov., a representative of the phylum Verrucomicrobia with special cytoplasmic membrane, and proposal of Sulforoseuscoccusaceae fam. nov.</title>
        <authorList>
            <person name="Xi F."/>
        </authorList>
    </citation>
    <scope>NUCLEOTIDE SEQUENCE [LARGE SCALE GENOMIC DNA]</scope>
    <source>
        <strain evidence="1 2">T37</strain>
    </source>
</reference>
<organism evidence="1 2">
    <name type="scientific">Sulfuriroseicoccus oceanibius</name>
    <dbReference type="NCBI Taxonomy" id="2707525"/>
    <lineage>
        <taxon>Bacteria</taxon>
        <taxon>Pseudomonadati</taxon>
        <taxon>Verrucomicrobiota</taxon>
        <taxon>Verrucomicrobiia</taxon>
        <taxon>Verrucomicrobiales</taxon>
        <taxon>Verrucomicrobiaceae</taxon>
        <taxon>Sulfuriroseicoccus</taxon>
    </lineage>
</organism>